<dbReference type="PROSITE" id="PS51257">
    <property type="entry name" value="PROKAR_LIPOPROTEIN"/>
    <property type="match status" value="1"/>
</dbReference>
<name>A0A0A9FP70_ARUDO</name>
<sequence length="41" mass="4759">MDTTNKFQSHCVNFLIVLSDLMLHCFFTWLFACTVNFALVS</sequence>
<evidence type="ECO:0000256" key="1">
    <source>
        <dbReference type="SAM" id="Phobius"/>
    </source>
</evidence>
<dbReference type="AlphaFoldDB" id="A0A0A9FP70"/>
<dbReference type="EMBL" id="GBRH01183286">
    <property type="protein sequence ID" value="JAE14610.1"/>
    <property type="molecule type" value="Transcribed_RNA"/>
</dbReference>
<feature type="transmembrane region" description="Helical" evidence="1">
    <location>
        <begin position="12"/>
        <end position="39"/>
    </location>
</feature>
<organism evidence="2">
    <name type="scientific">Arundo donax</name>
    <name type="common">Giant reed</name>
    <name type="synonym">Donax arundinaceus</name>
    <dbReference type="NCBI Taxonomy" id="35708"/>
    <lineage>
        <taxon>Eukaryota</taxon>
        <taxon>Viridiplantae</taxon>
        <taxon>Streptophyta</taxon>
        <taxon>Embryophyta</taxon>
        <taxon>Tracheophyta</taxon>
        <taxon>Spermatophyta</taxon>
        <taxon>Magnoliopsida</taxon>
        <taxon>Liliopsida</taxon>
        <taxon>Poales</taxon>
        <taxon>Poaceae</taxon>
        <taxon>PACMAD clade</taxon>
        <taxon>Arundinoideae</taxon>
        <taxon>Arundineae</taxon>
        <taxon>Arundo</taxon>
    </lineage>
</organism>
<keyword evidence="1" id="KW-1133">Transmembrane helix</keyword>
<reference evidence="2" key="2">
    <citation type="journal article" date="2015" name="Data Brief">
        <title>Shoot transcriptome of the giant reed, Arundo donax.</title>
        <authorList>
            <person name="Barrero R.A."/>
            <person name="Guerrero F.D."/>
            <person name="Moolhuijzen P."/>
            <person name="Goolsby J.A."/>
            <person name="Tidwell J."/>
            <person name="Bellgard S.E."/>
            <person name="Bellgard M.I."/>
        </authorList>
    </citation>
    <scope>NUCLEOTIDE SEQUENCE</scope>
    <source>
        <tissue evidence="2">Shoot tissue taken approximately 20 cm above the soil surface</tissue>
    </source>
</reference>
<reference evidence="2" key="1">
    <citation type="submission" date="2014-09" db="EMBL/GenBank/DDBJ databases">
        <authorList>
            <person name="Magalhaes I.L.F."/>
            <person name="Oliveira U."/>
            <person name="Santos F.R."/>
            <person name="Vidigal T.H.D.A."/>
            <person name="Brescovit A.D."/>
            <person name="Santos A.J."/>
        </authorList>
    </citation>
    <scope>NUCLEOTIDE SEQUENCE</scope>
    <source>
        <tissue evidence="2">Shoot tissue taken approximately 20 cm above the soil surface</tissue>
    </source>
</reference>
<protein>
    <submittedName>
        <fullName evidence="2">Uncharacterized protein</fullName>
    </submittedName>
</protein>
<accession>A0A0A9FP70</accession>
<keyword evidence="1" id="KW-0812">Transmembrane</keyword>
<keyword evidence="1" id="KW-0472">Membrane</keyword>
<proteinExistence type="predicted"/>
<evidence type="ECO:0000313" key="2">
    <source>
        <dbReference type="EMBL" id="JAE14610.1"/>
    </source>
</evidence>